<sequence length="318" mass="36922">MEFHINKLEDYAFTNTFPVHASRAVDVSLFNEELHRHIQAREGWISFYLLNNKHNRIEGLVHLHVENAVARSPLKAPFASFEFDARAPIEQRYRFINFVEEELRKKQVARIILKCPLRDYNAFNNTLLEVFLLNHGWQIEEAEVGCLIDCSQPIEENFEAWEGRKFRQAADAGLLFKSLPITSLDEVYLFILACRKKKNYSLSMTLKDLRQAVETFPEHYALFGLFLDNKLVAASVTVRVTKNIVYHFYTDHDDVYDHLSPVVFLTVQLVKEMREKGIQYLDLGTAAFDQHPNFGLLNFKIRLGGVPSSKFTFVKSLM</sequence>
<dbReference type="Gene3D" id="3.40.630.30">
    <property type="match status" value="1"/>
</dbReference>
<reference evidence="2 3" key="1">
    <citation type="submission" date="2018-06" db="EMBL/GenBank/DDBJ databases">
        <title>Chryseolinea flavus sp. nov., a member of the phylum Bacteroidetes isolated from soil.</title>
        <authorList>
            <person name="Li Y."/>
            <person name="Wang J."/>
        </authorList>
    </citation>
    <scope>NUCLEOTIDE SEQUENCE [LARGE SCALE GENOMIC DNA]</scope>
    <source>
        <strain evidence="2 3">SDU1-6</strain>
    </source>
</reference>
<evidence type="ECO:0000313" key="2">
    <source>
        <dbReference type="EMBL" id="RAV99093.1"/>
    </source>
</evidence>
<dbReference type="AlphaFoldDB" id="A0A364XXW3"/>
<dbReference type="Proteomes" id="UP000251889">
    <property type="component" value="Unassembled WGS sequence"/>
</dbReference>
<accession>A0A364XXW3</accession>
<gene>
    <name evidence="2" type="ORF">DQQ10_21090</name>
</gene>
<organism evidence="2 3">
    <name type="scientific">Pseudochryseolinea flava</name>
    <dbReference type="NCBI Taxonomy" id="2059302"/>
    <lineage>
        <taxon>Bacteria</taxon>
        <taxon>Pseudomonadati</taxon>
        <taxon>Bacteroidota</taxon>
        <taxon>Cytophagia</taxon>
        <taxon>Cytophagales</taxon>
        <taxon>Fulvivirgaceae</taxon>
        <taxon>Pseudochryseolinea</taxon>
    </lineage>
</organism>
<name>A0A364XXW3_9BACT</name>
<dbReference type="InterPro" id="IPR038740">
    <property type="entry name" value="BioF2-like_GNAT_dom"/>
</dbReference>
<proteinExistence type="predicted"/>
<comment type="caution">
    <text evidence="2">The sequence shown here is derived from an EMBL/GenBank/DDBJ whole genome shotgun (WGS) entry which is preliminary data.</text>
</comment>
<feature type="domain" description="BioF2-like acetyltransferase" evidence="1">
    <location>
        <begin position="209"/>
        <end position="288"/>
    </location>
</feature>
<keyword evidence="3" id="KW-1185">Reference proteome</keyword>
<dbReference type="Pfam" id="PF13480">
    <property type="entry name" value="Acetyltransf_6"/>
    <property type="match status" value="1"/>
</dbReference>
<dbReference type="SUPFAM" id="SSF55729">
    <property type="entry name" value="Acyl-CoA N-acyltransferases (Nat)"/>
    <property type="match status" value="1"/>
</dbReference>
<dbReference type="OrthoDB" id="9786422at2"/>
<dbReference type="EMBL" id="QMFY01000013">
    <property type="protein sequence ID" value="RAV99093.1"/>
    <property type="molecule type" value="Genomic_DNA"/>
</dbReference>
<protein>
    <recommendedName>
        <fullName evidence="1">BioF2-like acetyltransferase domain-containing protein</fullName>
    </recommendedName>
</protein>
<dbReference type="RefSeq" id="WP_112748906.1">
    <property type="nucleotide sequence ID" value="NZ_QMFY01000013.1"/>
</dbReference>
<evidence type="ECO:0000259" key="1">
    <source>
        <dbReference type="Pfam" id="PF13480"/>
    </source>
</evidence>
<evidence type="ECO:0000313" key="3">
    <source>
        <dbReference type="Proteomes" id="UP000251889"/>
    </source>
</evidence>
<dbReference type="InterPro" id="IPR016181">
    <property type="entry name" value="Acyl_CoA_acyltransferase"/>
</dbReference>